<gene>
    <name evidence="1" type="ORF">BLNAU_7183</name>
</gene>
<accession>A0ABQ9Y1Y6</accession>
<organism evidence="1 2">
    <name type="scientific">Blattamonas nauphoetae</name>
    <dbReference type="NCBI Taxonomy" id="2049346"/>
    <lineage>
        <taxon>Eukaryota</taxon>
        <taxon>Metamonada</taxon>
        <taxon>Preaxostyla</taxon>
        <taxon>Oxymonadida</taxon>
        <taxon>Blattamonas</taxon>
    </lineage>
</organism>
<dbReference type="Proteomes" id="UP001281761">
    <property type="component" value="Unassembled WGS sequence"/>
</dbReference>
<proteinExistence type="predicted"/>
<evidence type="ECO:0000313" key="2">
    <source>
        <dbReference type="Proteomes" id="UP001281761"/>
    </source>
</evidence>
<comment type="caution">
    <text evidence="1">The sequence shown here is derived from an EMBL/GenBank/DDBJ whole genome shotgun (WGS) entry which is preliminary data.</text>
</comment>
<evidence type="ECO:0000313" key="1">
    <source>
        <dbReference type="EMBL" id="KAK2957749.1"/>
    </source>
</evidence>
<dbReference type="EMBL" id="JARBJD010000043">
    <property type="protein sequence ID" value="KAK2957749.1"/>
    <property type="molecule type" value="Genomic_DNA"/>
</dbReference>
<name>A0ABQ9Y1Y6_9EUKA</name>
<protein>
    <submittedName>
        <fullName evidence="1">Uncharacterized protein</fullName>
    </submittedName>
</protein>
<keyword evidence="2" id="KW-1185">Reference proteome</keyword>
<reference evidence="1 2" key="1">
    <citation type="journal article" date="2022" name="bioRxiv">
        <title>Genomics of Preaxostyla Flagellates Illuminates Evolutionary Transitions and the Path Towards Mitochondrial Loss.</title>
        <authorList>
            <person name="Novak L.V.F."/>
            <person name="Treitli S.C."/>
            <person name="Pyrih J."/>
            <person name="Halakuc P."/>
            <person name="Pipaliya S.V."/>
            <person name="Vacek V."/>
            <person name="Brzon O."/>
            <person name="Soukal P."/>
            <person name="Eme L."/>
            <person name="Dacks J.B."/>
            <person name="Karnkowska A."/>
            <person name="Elias M."/>
            <person name="Hampl V."/>
        </authorList>
    </citation>
    <scope>NUCLEOTIDE SEQUENCE [LARGE SCALE GENOMIC DNA]</scope>
    <source>
        <strain evidence="1">NAU3</strain>
        <tissue evidence="1">Gut</tissue>
    </source>
</reference>
<sequence length="161" mass="17897">MHNYAFHAFKLNAAPTIIAQGSYHALIPENPPDPKHSPRKSNLLLVDWIEIVVYLLSLVDSPLPECDQTDIATGFEGGNENGEDMHVDGALTIFTTTKRAVIINLSTNIVVTMKAERTFNIVTIQNLDDRVGPDHLVRRCRHLQFGHRSCLRRVEAIGGSS</sequence>